<dbReference type="EMBL" id="JARIHO010000043">
    <property type="protein sequence ID" value="KAJ7325899.1"/>
    <property type="molecule type" value="Genomic_DNA"/>
</dbReference>
<protein>
    <submittedName>
        <fullName evidence="2">Uncharacterized protein</fullName>
    </submittedName>
</protein>
<dbReference type="AlphaFoldDB" id="A0AAD7EJ37"/>
<organism evidence="2 3">
    <name type="scientific">Mycena albidolilacea</name>
    <dbReference type="NCBI Taxonomy" id="1033008"/>
    <lineage>
        <taxon>Eukaryota</taxon>
        <taxon>Fungi</taxon>
        <taxon>Dikarya</taxon>
        <taxon>Basidiomycota</taxon>
        <taxon>Agaricomycotina</taxon>
        <taxon>Agaricomycetes</taxon>
        <taxon>Agaricomycetidae</taxon>
        <taxon>Agaricales</taxon>
        <taxon>Marasmiineae</taxon>
        <taxon>Mycenaceae</taxon>
        <taxon>Mycena</taxon>
    </lineage>
</organism>
<evidence type="ECO:0000256" key="1">
    <source>
        <dbReference type="SAM" id="MobiDB-lite"/>
    </source>
</evidence>
<comment type="caution">
    <text evidence="2">The sequence shown here is derived from an EMBL/GenBank/DDBJ whole genome shotgun (WGS) entry which is preliminary data.</text>
</comment>
<evidence type="ECO:0000313" key="3">
    <source>
        <dbReference type="Proteomes" id="UP001218218"/>
    </source>
</evidence>
<feature type="region of interest" description="Disordered" evidence="1">
    <location>
        <begin position="132"/>
        <end position="151"/>
    </location>
</feature>
<dbReference type="Proteomes" id="UP001218218">
    <property type="component" value="Unassembled WGS sequence"/>
</dbReference>
<proteinExistence type="predicted"/>
<name>A0AAD7EJ37_9AGAR</name>
<keyword evidence="3" id="KW-1185">Reference proteome</keyword>
<evidence type="ECO:0000313" key="2">
    <source>
        <dbReference type="EMBL" id="KAJ7325899.1"/>
    </source>
</evidence>
<reference evidence="2" key="1">
    <citation type="submission" date="2023-03" db="EMBL/GenBank/DDBJ databases">
        <title>Massive genome expansion in bonnet fungi (Mycena s.s.) driven by repeated elements and novel gene families across ecological guilds.</title>
        <authorList>
            <consortium name="Lawrence Berkeley National Laboratory"/>
            <person name="Harder C.B."/>
            <person name="Miyauchi S."/>
            <person name="Viragh M."/>
            <person name="Kuo A."/>
            <person name="Thoen E."/>
            <person name="Andreopoulos B."/>
            <person name="Lu D."/>
            <person name="Skrede I."/>
            <person name="Drula E."/>
            <person name="Henrissat B."/>
            <person name="Morin E."/>
            <person name="Kohler A."/>
            <person name="Barry K."/>
            <person name="LaButti K."/>
            <person name="Morin E."/>
            <person name="Salamov A."/>
            <person name="Lipzen A."/>
            <person name="Mereny Z."/>
            <person name="Hegedus B."/>
            <person name="Baldrian P."/>
            <person name="Stursova M."/>
            <person name="Weitz H."/>
            <person name="Taylor A."/>
            <person name="Grigoriev I.V."/>
            <person name="Nagy L.G."/>
            <person name="Martin F."/>
            <person name="Kauserud H."/>
        </authorList>
    </citation>
    <scope>NUCLEOTIDE SEQUENCE</scope>
    <source>
        <strain evidence="2">CBHHK002</strain>
    </source>
</reference>
<gene>
    <name evidence="2" type="ORF">DFH08DRAFT_941176</name>
</gene>
<accession>A0AAD7EJ37</accession>
<sequence>MPVLFQQLEGQKRTVFKTDYRSKIDLFQLGLPMAAPNDLLIHHRHLETLLDFALATLSTPYTPIRAHHRLAPLLAALAGSPPSPQQSDHTHLDYDPDPDPDPDRPRSPHDPPPAPRSAATYAAAIVSAGVTNTAEHPIANPATRRVPAPASRHARVIIRPVTPLKRPSGGFLHGKIAEALEPLMGRLDVLGHAKGSLGLAGVEWTRSGNIALHPGTECTSKLLASHCEAIWAVHSVVFHGVPVPLHFGDLYRWDFIDEWVTTSLSQGTLRDHSVLCRIEDIEQKRTVPLRLSFSSEADAERLIKNGGYIYGTPCRVTCYIPRPHSPPPPSPPV</sequence>
<feature type="region of interest" description="Disordered" evidence="1">
    <location>
        <begin position="77"/>
        <end position="117"/>
    </location>
</feature>